<protein>
    <submittedName>
        <fullName evidence="8">Membrane transport protein mmpl domain</fullName>
    </submittedName>
</protein>
<dbReference type="InterPro" id="IPR050545">
    <property type="entry name" value="Mycobact_MmpL"/>
</dbReference>
<comment type="subcellular location">
    <subcellularLocation>
        <location evidence="1">Cell membrane</location>
        <topology evidence="1">Multi-pass membrane protein</topology>
    </subcellularLocation>
</comment>
<dbReference type="AlphaFoldDB" id="A0A4U8YRC6"/>
<evidence type="ECO:0000256" key="4">
    <source>
        <dbReference type="ARBA" id="ARBA00022989"/>
    </source>
</evidence>
<evidence type="ECO:0000256" key="3">
    <source>
        <dbReference type="ARBA" id="ARBA00022692"/>
    </source>
</evidence>
<feature type="transmembrane region" description="Helical" evidence="6">
    <location>
        <begin position="714"/>
        <end position="734"/>
    </location>
</feature>
<evidence type="ECO:0000256" key="1">
    <source>
        <dbReference type="ARBA" id="ARBA00004651"/>
    </source>
</evidence>
<accession>A0A4U8YRC6</accession>
<dbReference type="InterPro" id="IPR000731">
    <property type="entry name" value="SSD"/>
</dbReference>
<dbReference type="PANTHER" id="PTHR33406:SF13">
    <property type="entry name" value="MEMBRANE PROTEIN YDFJ"/>
    <property type="match status" value="1"/>
</dbReference>
<reference evidence="8 9" key="1">
    <citation type="submission" date="2019-03" db="EMBL/GenBank/DDBJ databases">
        <authorList>
            <person name="Nijsse B."/>
        </authorList>
    </citation>
    <scope>NUCLEOTIDE SEQUENCE [LARGE SCALE GENOMIC DNA]</scope>
    <source>
        <strain evidence="8">Desulfoluna butyratoxydans MSL71</strain>
    </source>
</reference>
<name>A0A4U8YRC6_9BACT</name>
<evidence type="ECO:0000259" key="7">
    <source>
        <dbReference type="PROSITE" id="PS50156"/>
    </source>
</evidence>
<keyword evidence="2" id="KW-1003">Cell membrane</keyword>
<feature type="transmembrane region" description="Helical" evidence="6">
    <location>
        <begin position="360"/>
        <end position="383"/>
    </location>
</feature>
<feature type="transmembrane region" description="Helical" evidence="6">
    <location>
        <begin position="741"/>
        <end position="761"/>
    </location>
</feature>
<feature type="transmembrane region" description="Helical" evidence="6">
    <location>
        <begin position="424"/>
        <end position="441"/>
    </location>
</feature>
<dbReference type="SUPFAM" id="SSF82866">
    <property type="entry name" value="Multidrug efflux transporter AcrB transmembrane domain"/>
    <property type="match status" value="2"/>
</dbReference>
<dbReference type="InterPro" id="IPR004869">
    <property type="entry name" value="MMPL_dom"/>
</dbReference>
<feature type="transmembrane region" description="Helical" evidence="6">
    <location>
        <begin position="236"/>
        <end position="253"/>
    </location>
</feature>
<keyword evidence="9" id="KW-1185">Reference proteome</keyword>
<feature type="transmembrane region" description="Helical" evidence="6">
    <location>
        <begin position="820"/>
        <end position="838"/>
    </location>
</feature>
<dbReference type="Proteomes" id="UP000507962">
    <property type="component" value="Unassembled WGS sequence"/>
</dbReference>
<keyword evidence="4 6" id="KW-1133">Transmembrane helix</keyword>
<feature type="transmembrane region" description="Helical" evidence="6">
    <location>
        <begin position="331"/>
        <end position="354"/>
    </location>
</feature>
<gene>
    <name evidence="8" type="ORF">MSL71_35210</name>
</gene>
<dbReference type="EMBL" id="CAADHO010000006">
    <property type="protein sequence ID" value="VFQ45859.1"/>
    <property type="molecule type" value="Genomic_DNA"/>
</dbReference>
<dbReference type="Gene3D" id="1.20.1640.10">
    <property type="entry name" value="Multidrug efflux transporter AcrB transmembrane domain"/>
    <property type="match status" value="2"/>
</dbReference>
<sequence>MNGLKRFLINAAIIHAKKVALLILAATLAAAAFFPRVVMDTDPENMLKTTEPARLFNDETKKNFALSEIVIVGIVNEEDPDGVFNPATLSKIHTLTRFAETLRWPDESDPDTTHGVIAADLVAPSLVDHMSQDAPDSLRFDWLMPEPPTTREAARAIRDKALSNPLLKGRMVSEDGRAISLYLPLTKKLISYKVYTALREKIAEINTSPEGDVFHITGLPVAEGAVGVEMFTQMSTASPLAMVVILGLLALFFRKWELIILPMIIATVSIVITMGLMIGAGYPVHILSSMLPIFLMSIAMVDSVHVLSEFFDTYTPRAGRAHTIRSVMETLFAPMLYTSLTTAAGFLSLTLAPIPPAKVFGGFLCIGVMVAWLLTVLFVPAYVMMIPERRLASFGHTHQSGREAKGLARLLSALGRFTFAHAKVILAGFCLVVAVSVWGITRIQVNDNYAKRFDTSHPIRQADTALNRHFSGTYTAYLVLGDTRDEALGQQDIQALTHRLDRFAEGHENPLVRALAMQIAPKLPALGHGNPSAPELAERIVASIETASSAANDAQYDAWLDIQTFLEVELQNHAIFKRPDLLAYVAGLQAVMDAKPYIGKTESAADVVRKVNQELTTGRTQDFTLPDTLPKVAECYLQFQQSHRPNDLWHLVTPDYKNAVIRLHFNCGDSMATRKAVEAVSAYTAIHPPPVPLSFEWAGLHYINRVLEIKLVGGFLRSFAGSFLMVLVMMAFLFRSPLWAMLCMVPLAITLPLIYGATGLAGKDYDLPIAVMSALSIGMAVDFAIHFLERSRKAVAATGSWESALPLVFGEPARAISRNVLVVAFGFLPLLVASLVPYKTTGAMLFAIMAASGLITLVVLPAILTVWEKRFFPGKKTTHSGASARIHPRKVPSIMEIKK</sequence>
<feature type="transmembrane region" description="Helical" evidence="6">
    <location>
        <begin position="260"/>
        <end position="284"/>
    </location>
</feature>
<evidence type="ECO:0000256" key="5">
    <source>
        <dbReference type="ARBA" id="ARBA00023136"/>
    </source>
</evidence>
<evidence type="ECO:0000256" key="6">
    <source>
        <dbReference type="SAM" id="Phobius"/>
    </source>
</evidence>
<evidence type="ECO:0000313" key="8">
    <source>
        <dbReference type="EMBL" id="VFQ45859.1"/>
    </source>
</evidence>
<evidence type="ECO:0000313" key="9">
    <source>
        <dbReference type="Proteomes" id="UP000507962"/>
    </source>
</evidence>
<keyword evidence="3 6" id="KW-0812">Transmembrane</keyword>
<dbReference type="RefSeq" id="WP_180142886.1">
    <property type="nucleotide sequence ID" value="NZ_CAADHO010000006.1"/>
</dbReference>
<keyword evidence="5 6" id="KW-0472">Membrane</keyword>
<feature type="transmembrane region" description="Helical" evidence="6">
    <location>
        <begin position="844"/>
        <end position="867"/>
    </location>
</feature>
<dbReference type="PANTHER" id="PTHR33406">
    <property type="entry name" value="MEMBRANE PROTEIN MJ1562-RELATED"/>
    <property type="match status" value="1"/>
</dbReference>
<dbReference type="PROSITE" id="PS50156">
    <property type="entry name" value="SSD"/>
    <property type="match status" value="1"/>
</dbReference>
<evidence type="ECO:0000256" key="2">
    <source>
        <dbReference type="ARBA" id="ARBA00022475"/>
    </source>
</evidence>
<dbReference type="Pfam" id="PF03176">
    <property type="entry name" value="MMPL"/>
    <property type="match status" value="2"/>
</dbReference>
<feature type="transmembrane region" description="Helical" evidence="6">
    <location>
        <begin position="767"/>
        <end position="788"/>
    </location>
</feature>
<feature type="domain" description="SSD" evidence="7">
    <location>
        <begin position="255"/>
        <end position="385"/>
    </location>
</feature>
<dbReference type="GO" id="GO:0005886">
    <property type="term" value="C:plasma membrane"/>
    <property type="evidence" value="ECO:0007669"/>
    <property type="project" value="UniProtKB-SubCell"/>
</dbReference>
<proteinExistence type="predicted"/>
<organism evidence="8 9">
    <name type="scientific">Desulfoluna butyratoxydans</name>
    <dbReference type="NCBI Taxonomy" id="231438"/>
    <lineage>
        <taxon>Bacteria</taxon>
        <taxon>Pseudomonadati</taxon>
        <taxon>Thermodesulfobacteriota</taxon>
        <taxon>Desulfobacteria</taxon>
        <taxon>Desulfobacterales</taxon>
        <taxon>Desulfolunaceae</taxon>
        <taxon>Desulfoluna</taxon>
    </lineage>
</organism>